<dbReference type="PIRSF" id="PIRSF000428">
    <property type="entry name" value="P_Ac_trans"/>
    <property type="match status" value="1"/>
</dbReference>
<dbReference type="EC" id="2.3.1.8" evidence="4"/>
<dbReference type="NCBIfam" id="NF007233">
    <property type="entry name" value="PRK09653.1"/>
    <property type="match status" value="1"/>
</dbReference>
<reference evidence="10" key="1">
    <citation type="submission" date="2021-04" db="EMBL/GenBank/DDBJ databases">
        <authorList>
            <person name="Postec A."/>
        </authorList>
    </citation>
    <scope>NUCLEOTIDE SEQUENCE</scope>
    <source>
        <strain evidence="10">F1F22</strain>
    </source>
</reference>
<keyword evidence="6 10" id="KW-0808">Transferase</keyword>
<dbReference type="InterPro" id="IPR042112">
    <property type="entry name" value="P_AcTrfase_dom2"/>
</dbReference>
<dbReference type="Proteomes" id="UP001056539">
    <property type="component" value="Chromosome"/>
</dbReference>
<dbReference type="AlphaFoldDB" id="A0AAX3BDP5"/>
<dbReference type="InterPro" id="IPR042113">
    <property type="entry name" value="P_AcTrfase_dom1"/>
</dbReference>
<evidence type="ECO:0000313" key="10">
    <source>
        <dbReference type="EMBL" id="URA10454.1"/>
    </source>
</evidence>
<organism evidence="10 11">
    <name type="scientific">Thermospira aquatica</name>
    <dbReference type="NCBI Taxonomy" id="2828656"/>
    <lineage>
        <taxon>Bacteria</taxon>
        <taxon>Pseudomonadati</taxon>
        <taxon>Spirochaetota</taxon>
        <taxon>Spirochaetia</taxon>
        <taxon>Brevinematales</taxon>
        <taxon>Thermospiraceae</taxon>
        <taxon>Thermospira</taxon>
    </lineage>
</organism>
<dbReference type="EMBL" id="CP073355">
    <property type="protein sequence ID" value="URA10454.1"/>
    <property type="molecule type" value="Genomic_DNA"/>
</dbReference>
<keyword evidence="7 10" id="KW-0012">Acyltransferase</keyword>
<dbReference type="RefSeq" id="WP_271435581.1">
    <property type="nucleotide sequence ID" value="NZ_CP073355.1"/>
</dbReference>
<dbReference type="Gene3D" id="3.40.50.10950">
    <property type="match status" value="1"/>
</dbReference>
<dbReference type="InterPro" id="IPR012147">
    <property type="entry name" value="P_Ac_Bu_trans"/>
</dbReference>
<dbReference type="PANTHER" id="PTHR43356:SF3">
    <property type="entry name" value="PHOSPHATE ACETYLTRANSFERASE"/>
    <property type="match status" value="1"/>
</dbReference>
<evidence type="ECO:0000256" key="1">
    <source>
        <dbReference type="ARBA" id="ARBA00000705"/>
    </source>
</evidence>
<dbReference type="InterPro" id="IPR004614">
    <property type="entry name" value="P_AcTrfase"/>
</dbReference>
<dbReference type="Pfam" id="PF01515">
    <property type="entry name" value="PTA_PTB"/>
    <property type="match status" value="1"/>
</dbReference>
<dbReference type="GO" id="GO:0008959">
    <property type="term" value="F:phosphate acetyltransferase activity"/>
    <property type="evidence" value="ECO:0007669"/>
    <property type="project" value="UniProtKB-EC"/>
</dbReference>
<evidence type="ECO:0000313" key="11">
    <source>
        <dbReference type="Proteomes" id="UP001056539"/>
    </source>
</evidence>
<evidence type="ECO:0000256" key="8">
    <source>
        <dbReference type="ARBA" id="ARBA00031108"/>
    </source>
</evidence>
<evidence type="ECO:0000256" key="3">
    <source>
        <dbReference type="ARBA" id="ARBA00005656"/>
    </source>
</evidence>
<evidence type="ECO:0000256" key="4">
    <source>
        <dbReference type="ARBA" id="ARBA00012707"/>
    </source>
</evidence>
<dbReference type="InterPro" id="IPR002505">
    <property type="entry name" value="PTA_PTB"/>
</dbReference>
<proteinExistence type="inferred from homology"/>
<feature type="domain" description="Phosphate acetyl/butaryl transferase" evidence="9">
    <location>
        <begin position="3"/>
        <end position="327"/>
    </location>
</feature>
<evidence type="ECO:0000256" key="6">
    <source>
        <dbReference type="ARBA" id="ARBA00022679"/>
    </source>
</evidence>
<sequence>MAFKDKILSIAKANPRRLVLPEGRDIRVLKAAEIIIREGFTTELYVLGNPDELRAMAAAENISLDGVILHDHTKSPKLNDYIHQLYESRKAKGMTEAEAAELMTDDVYHGAMMLANGAVDAMVSGSLTPTAKTVRASLIVVRPAEGIKTISGSFVMEVPNCTYGANGQFIYADCGVVPEPTPEQLCDIAIASAKTCRQLLGVEPKVAFLSFSTLGSATSPSVEKVRQAIEILKTRNVDFVFDGELQFDAAVEPSVGKFKAPNSPVAGEANVMIFPDLNTGNIGYKITQRLAKAEAYGPLLQGLSRPVNDLSRGATPEDIVVVSAITIAQSL</sequence>
<protein>
    <recommendedName>
        <fullName evidence="5">Phosphate acetyltransferase</fullName>
        <ecNumber evidence="4">2.3.1.8</ecNumber>
    </recommendedName>
    <alternativeName>
        <fullName evidence="8">Phosphotransacetylase</fullName>
    </alternativeName>
</protein>
<dbReference type="NCBIfam" id="TIGR00651">
    <property type="entry name" value="pta"/>
    <property type="match status" value="1"/>
</dbReference>
<dbReference type="SUPFAM" id="SSF53659">
    <property type="entry name" value="Isocitrate/Isopropylmalate dehydrogenase-like"/>
    <property type="match status" value="1"/>
</dbReference>
<comment type="similarity">
    <text evidence="3">Belongs to the phosphate acetyltransferase and butyryltransferase family.</text>
</comment>
<evidence type="ECO:0000256" key="7">
    <source>
        <dbReference type="ARBA" id="ARBA00023315"/>
    </source>
</evidence>
<evidence type="ECO:0000259" key="9">
    <source>
        <dbReference type="Pfam" id="PF01515"/>
    </source>
</evidence>
<gene>
    <name evidence="10" type="primary">pta</name>
    <name evidence="10" type="ORF">KDW03_01230</name>
</gene>
<keyword evidence="11" id="KW-1185">Reference proteome</keyword>
<evidence type="ECO:0000256" key="2">
    <source>
        <dbReference type="ARBA" id="ARBA00004989"/>
    </source>
</evidence>
<reference evidence="10" key="2">
    <citation type="submission" date="2022-06" db="EMBL/GenBank/DDBJ databases">
        <title>Thermospira aquatica gen. nov., sp. nov.</title>
        <authorList>
            <person name="Ben Ali Gam Z."/>
            <person name="Labat M."/>
        </authorList>
    </citation>
    <scope>NUCLEOTIDE SEQUENCE</scope>
    <source>
        <strain evidence="10">F1F22</strain>
    </source>
</reference>
<dbReference type="Gene3D" id="3.40.50.10750">
    <property type="entry name" value="Isocitrate/Isopropylmalate dehydrogenase-like"/>
    <property type="match status" value="1"/>
</dbReference>
<evidence type="ECO:0000256" key="5">
    <source>
        <dbReference type="ARBA" id="ARBA00021528"/>
    </source>
</evidence>
<dbReference type="InterPro" id="IPR050500">
    <property type="entry name" value="Phos_Acetyltrans/Butyryltrans"/>
</dbReference>
<comment type="catalytic activity">
    <reaction evidence="1">
        <text>acetyl-CoA + phosphate = acetyl phosphate + CoA</text>
        <dbReference type="Rhea" id="RHEA:19521"/>
        <dbReference type="ChEBI" id="CHEBI:22191"/>
        <dbReference type="ChEBI" id="CHEBI:43474"/>
        <dbReference type="ChEBI" id="CHEBI:57287"/>
        <dbReference type="ChEBI" id="CHEBI:57288"/>
        <dbReference type="EC" id="2.3.1.8"/>
    </reaction>
</comment>
<comment type="pathway">
    <text evidence="2">Metabolic intermediate biosynthesis; acetyl-CoA biosynthesis; acetyl-CoA from acetate: step 2/2.</text>
</comment>
<accession>A0AAX3BDP5</accession>
<dbReference type="KEGG" id="taqu:KDW03_01230"/>
<name>A0AAX3BDP5_9SPIR</name>
<dbReference type="PANTHER" id="PTHR43356">
    <property type="entry name" value="PHOSPHATE ACETYLTRANSFERASE"/>
    <property type="match status" value="1"/>
</dbReference>